<dbReference type="Gene3D" id="1.10.10.160">
    <property type="match status" value="1"/>
</dbReference>
<evidence type="ECO:0000256" key="13">
    <source>
        <dbReference type="PROSITE-ProRule" id="PRU00560"/>
    </source>
</evidence>
<dbReference type="PROSITE" id="PS51198">
    <property type="entry name" value="UVRD_HELICASE_ATP_BIND"/>
    <property type="match status" value="1"/>
</dbReference>
<reference evidence="16" key="2">
    <citation type="journal article" date="2021" name="Sci. Rep.">
        <title>The distribution of antibiotic resistance genes in chicken gut microbiota commensals.</title>
        <authorList>
            <person name="Juricova H."/>
            <person name="Matiasovicova J."/>
            <person name="Kubasova T."/>
            <person name="Cejkova D."/>
            <person name="Rychlik I."/>
        </authorList>
    </citation>
    <scope>NUCLEOTIDE SEQUENCE</scope>
    <source>
        <strain evidence="16">An559</strain>
    </source>
</reference>
<dbReference type="InterPro" id="IPR000212">
    <property type="entry name" value="DNA_helicase_UvrD/REP"/>
</dbReference>
<comment type="similarity">
    <text evidence="1">Belongs to the helicase family. UvrD subfamily.</text>
</comment>
<accession>A0A938X4C4</accession>
<dbReference type="GO" id="GO:0005524">
    <property type="term" value="F:ATP binding"/>
    <property type="evidence" value="ECO:0007669"/>
    <property type="project" value="UniProtKB-UniRule"/>
</dbReference>
<feature type="domain" description="UvrD-like helicase ATP-binding" evidence="14">
    <location>
        <begin position="21"/>
        <end position="341"/>
    </location>
</feature>
<evidence type="ECO:0000256" key="12">
    <source>
        <dbReference type="ARBA" id="ARBA00048988"/>
    </source>
</evidence>
<dbReference type="Pfam" id="PF21196">
    <property type="entry name" value="PcrA_UvrD_tudor"/>
    <property type="match status" value="1"/>
</dbReference>
<dbReference type="GO" id="GO:0003677">
    <property type="term" value="F:DNA binding"/>
    <property type="evidence" value="ECO:0007669"/>
    <property type="project" value="UniProtKB-KW"/>
</dbReference>
<evidence type="ECO:0000256" key="1">
    <source>
        <dbReference type="ARBA" id="ARBA00009922"/>
    </source>
</evidence>
<evidence type="ECO:0000256" key="6">
    <source>
        <dbReference type="ARBA" id="ARBA00022840"/>
    </source>
</evidence>
<dbReference type="Proteomes" id="UP000774750">
    <property type="component" value="Unassembled WGS sequence"/>
</dbReference>
<evidence type="ECO:0000313" key="17">
    <source>
        <dbReference type="Proteomes" id="UP000774750"/>
    </source>
</evidence>
<dbReference type="Pfam" id="PF13361">
    <property type="entry name" value="UvrD_C"/>
    <property type="match status" value="1"/>
</dbReference>
<comment type="catalytic activity">
    <reaction evidence="12">
        <text>ATP + H2O = ADP + phosphate + H(+)</text>
        <dbReference type="Rhea" id="RHEA:13065"/>
        <dbReference type="ChEBI" id="CHEBI:15377"/>
        <dbReference type="ChEBI" id="CHEBI:15378"/>
        <dbReference type="ChEBI" id="CHEBI:30616"/>
        <dbReference type="ChEBI" id="CHEBI:43474"/>
        <dbReference type="ChEBI" id="CHEBI:456216"/>
        <dbReference type="EC" id="5.6.2.4"/>
    </reaction>
</comment>
<dbReference type="FunFam" id="1.10.486.10:FF:000003">
    <property type="entry name" value="ATP-dependent DNA helicase"/>
    <property type="match status" value="1"/>
</dbReference>
<dbReference type="InterPro" id="IPR014017">
    <property type="entry name" value="DNA_helicase_UvrD-like_C"/>
</dbReference>
<dbReference type="RefSeq" id="WP_204445489.1">
    <property type="nucleotide sequence ID" value="NZ_JACJKY010000006.1"/>
</dbReference>
<gene>
    <name evidence="16" type="ORF">H6A12_05050</name>
</gene>
<feature type="domain" description="UvrD-like helicase C-terminal" evidence="15">
    <location>
        <begin position="342"/>
        <end position="614"/>
    </location>
</feature>
<dbReference type="AlphaFoldDB" id="A0A938X4C4"/>
<dbReference type="GO" id="GO:0033202">
    <property type="term" value="C:DNA helicase complex"/>
    <property type="evidence" value="ECO:0007669"/>
    <property type="project" value="TreeGrafter"/>
</dbReference>
<evidence type="ECO:0000259" key="15">
    <source>
        <dbReference type="PROSITE" id="PS51217"/>
    </source>
</evidence>
<evidence type="ECO:0000256" key="2">
    <source>
        <dbReference type="ARBA" id="ARBA00014807"/>
    </source>
</evidence>
<dbReference type="EC" id="5.6.2.4" evidence="10"/>
<dbReference type="CDD" id="cd17932">
    <property type="entry name" value="DEXQc_UvrD"/>
    <property type="match status" value="1"/>
</dbReference>
<dbReference type="Pfam" id="PF00580">
    <property type="entry name" value="UvrD-helicase"/>
    <property type="match status" value="2"/>
</dbReference>
<evidence type="ECO:0000313" key="16">
    <source>
        <dbReference type="EMBL" id="MBM6920522.1"/>
    </source>
</evidence>
<dbReference type="Gene3D" id="1.10.486.10">
    <property type="entry name" value="PCRA, domain 4"/>
    <property type="match status" value="1"/>
</dbReference>
<dbReference type="PANTHER" id="PTHR11070:SF2">
    <property type="entry name" value="ATP-DEPENDENT DNA HELICASE SRS2"/>
    <property type="match status" value="1"/>
</dbReference>
<dbReference type="EMBL" id="JACJKY010000006">
    <property type="protein sequence ID" value="MBM6920522.1"/>
    <property type="molecule type" value="Genomic_DNA"/>
</dbReference>
<dbReference type="GO" id="GO:0000725">
    <property type="term" value="P:recombinational repair"/>
    <property type="evidence" value="ECO:0007669"/>
    <property type="project" value="TreeGrafter"/>
</dbReference>
<reference evidence="16" key="1">
    <citation type="submission" date="2020-08" db="EMBL/GenBank/DDBJ databases">
        <authorList>
            <person name="Cejkova D."/>
            <person name="Kubasova T."/>
            <person name="Jahodarova E."/>
            <person name="Rychlik I."/>
        </authorList>
    </citation>
    <scope>NUCLEOTIDE SEQUENCE</scope>
    <source>
        <strain evidence="16">An559</strain>
    </source>
</reference>
<dbReference type="GO" id="GO:0016787">
    <property type="term" value="F:hydrolase activity"/>
    <property type="evidence" value="ECO:0007669"/>
    <property type="project" value="UniProtKB-UniRule"/>
</dbReference>
<keyword evidence="4 13" id="KW-0378">Hydrolase</keyword>
<comment type="caution">
    <text evidence="16">The sequence shown here is derived from an EMBL/GenBank/DDBJ whole genome shotgun (WGS) entry which is preliminary data.</text>
</comment>
<dbReference type="InterPro" id="IPR013986">
    <property type="entry name" value="DExx_box_DNA_helicase_dom_sf"/>
</dbReference>
<sequence>MDVREQQFINARKTIIERAFGRMNPMQKQAVFHVNGPVLILAGAGSGKTTVLINRIAYLLHYGNAYEETTPGSFTDEELALVKRAADGEQVDALSLDYAMHLRPVAPWNVLAITFTNKAANELKERLRAMLGEDGDRVNAGTFHYICLRILRREIGALGYSSNFTIYDTDDSLRVIKDCLSELSLDEKMFPPKSMLTKISRAKDSLLTPEAFLRENESDFKLRIVGNVYALYQKKLKEANALDFDDIICMTVRVLEADEDVLSHYQNLYRYLMVDEYQDTNHAQYRLVSLLSGKYQNLCVVGDDDQSIYKFRGATIENILSFEEEFGDAKVIRLEQNYRSTQTILDAANALIAHNNARKGKNLWTENGQGRPVISYRAVDETGEASYVVRQIEDSVAKGLKLSDNAVLYRTNAQSSAVERQLVRAGISYRIVGGTKFYDRKEIRDVLAYLRVIANPSDTVRLKRIINEPKRGIGDTTVSHVEEIASRVGESMFDVMKQAGSYAVLAKKSAPLDAFVSMIEQLRDCKEEMQLEELLDAVMEQTGYGDMLALQGREGQTRLENVAELKSSLIKYEAENPEGGLEGFLEEVSLFTDLDNLNEDEDRVILMTMHSAKGLEFKQVYVIGMEENLFPSYQSSTSDADLEEERRLAYVAVTRAKERLFLLSASQRMLFGHTSRNQPSRFLREIPENLLEQHDDAARAFASAMSRASKPKPTYTPEIGRSVGVGEKPAQSGGISYGVGDVVSHKVFGRGTVVSMTPMANDTLVEVRFDTKGTKKIMANFAKLTKIDA</sequence>
<dbReference type="PROSITE" id="PS51217">
    <property type="entry name" value="UVRD_HELICASE_CTER"/>
    <property type="match status" value="1"/>
</dbReference>
<keyword evidence="3 13" id="KW-0547">Nucleotide-binding</keyword>
<evidence type="ECO:0000256" key="3">
    <source>
        <dbReference type="ARBA" id="ARBA00022741"/>
    </source>
</evidence>
<dbReference type="PANTHER" id="PTHR11070">
    <property type="entry name" value="UVRD / RECB / PCRA DNA HELICASE FAMILY MEMBER"/>
    <property type="match status" value="1"/>
</dbReference>
<organism evidence="16 17">
    <name type="scientific">Merdimmobilis hominis</name>
    <dbReference type="NCBI Taxonomy" id="2897707"/>
    <lineage>
        <taxon>Bacteria</taxon>
        <taxon>Bacillati</taxon>
        <taxon>Bacillota</taxon>
        <taxon>Clostridia</taxon>
        <taxon>Eubacteriales</taxon>
        <taxon>Oscillospiraceae</taxon>
        <taxon>Merdimmobilis</taxon>
    </lineage>
</organism>
<dbReference type="GO" id="GO:0043138">
    <property type="term" value="F:3'-5' DNA helicase activity"/>
    <property type="evidence" value="ECO:0007669"/>
    <property type="project" value="UniProtKB-EC"/>
</dbReference>
<evidence type="ECO:0000256" key="8">
    <source>
        <dbReference type="ARBA" id="ARBA00023235"/>
    </source>
</evidence>
<keyword evidence="5 13" id="KW-0347">Helicase</keyword>
<dbReference type="InterPro" id="IPR014016">
    <property type="entry name" value="UvrD-like_ATP-bd"/>
</dbReference>
<evidence type="ECO:0000256" key="11">
    <source>
        <dbReference type="ARBA" id="ARBA00034900"/>
    </source>
</evidence>
<comment type="catalytic activity">
    <reaction evidence="9">
        <text>Couples ATP hydrolysis with the unwinding of duplex DNA by translocating in the 3'-5' direction.</text>
        <dbReference type="EC" id="5.6.2.4"/>
    </reaction>
</comment>
<name>A0A938X4C4_9FIRM</name>
<keyword evidence="17" id="KW-1185">Reference proteome</keyword>
<protein>
    <recommendedName>
        <fullName evidence="2">ATP-dependent DNA helicase PcrA</fullName>
        <ecNumber evidence="10">5.6.2.4</ecNumber>
    </recommendedName>
    <alternativeName>
        <fullName evidence="11">DNA 3'-5' helicase PcrA</fullName>
    </alternativeName>
</protein>
<dbReference type="GO" id="GO:0005829">
    <property type="term" value="C:cytosol"/>
    <property type="evidence" value="ECO:0007669"/>
    <property type="project" value="TreeGrafter"/>
</dbReference>
<keyword evidence="6 13" id="KW-0067">ATP-binding</keyword>
<dbReference type="FunFam" id="1.10.10.160:FF:000001">
    <property type="entry name" value="ATP-dependent DNA helicase"/>
    <property type="match status" value="1"/>
</dbReference>
<dbReference type="Gene3D" id="3.40.50.300">
    <property type="entry name" value="P-loop containing nucleotide triphosphate hydrolases"/>
    <property type="match status" value="3"/>
</dbReference>
<dbReference type="GO" id="GO:0009314">
    <property type="term" value="P:response to radiation"/>
    <property type="evidence" value="ECO:0007669"/>
    <property type="project" value="UniProtKB-ARBA"/>
</dbReference>
<evidence type="ECO:0000256" key="4">
    <source>
        <dbReference type="ARBA" id="ARBA00022801"/>
    </source>
</evidence>
<evidence type="ECO:0000256" key="5">
    <source>
        <dbReference type="ARBA" id="ARBA00022806"/>
    </source>
</evidence>
<evidence type="ECO:0000256" key="7">
    <source>
        <dbReference type="ARBA" id="ARBA00023125"/>
    </source>
</evidence>
<keyword evidence="7" id="KW-0238">DNA-binding</keyword>
<dbReference type="SUPFAM" id="SSF52540">
    <property type="entry name" value="P-loop containing nucleoside triphosphate hydrolases"/>
    <property type="match status" value="1"/>
</dbReference>
<dbReference type="CDD" id="cd18807">
    <property type="entry name" value="SF1_C_UvrD"/>
    <property type="match status" value="1"/>
</dbReference>
<evidence type="ECO:0000256" key="9">
    <source>
        <dbReference type="ARBA" id="ARBA00034617"/>
    </source>
</evidence>
<evidence type="ECO:0000259" key="14">
    <source>
        <dbReference type="PROSITE" id="PS51198"/>
    </source>
</evidence>
<proteinExistence type="inferred from homology"/>
<dbReference type="InterPro" id="IPR027417">
    <property type="entry name" value="P-loop_NTPase"/>
</dbReference>
<feature type="binding site" evidence="13">
    <location>
        <begin position="42"/>
        <end position="49"/>
    </location>
    <ligand>
        <name>ATP</name>
        <dbReference type="ChEBI" id="CHEBI:30616"/>
    </ligand>
</feature>
<keyword evidence="8" id="KW-0413">Isomerase</keyword>
<evidence type="ECO:0000256" key="10">
    <source>
        <dbReference type="ARBA" id="ARBA00034808"/>
    </source>
</evidence>